<organism evidence="2">
    <name type="scientific">marine sediment metagenome</name>
    <dbReference type="NCBI Taxonomy" id="412755"/>
    <lineage>
        <taxon>unclassified sequences</taxon>
        <taxon>metagenomes</taxon>
        <taxon>ecological metagenomes</taxon>
    </lineage>
</organism>
<sequence>MLMYRNGISVISKVIDELKEIPYITKVMSLTGDYDVLAEIEVESSEELYEIFANKIDLIDGIISSNTHLIMKAWEK</sequence>
<proteinExistence type="predicted"/>
<reference evidence="2" key="1">
    <citation type="journal article" date="2014" name="Front. Microbiol.">
        <title>High frequency of phylogenetically diverse reductive dehalogenase-homologous genes in deep subseafloor sedimentary metagenomes.</title>
        <authorList>
            <person name="Kawai M."/>
            <person name="Futagami T."/>
            <person name="Toyoda A."/>
            <person name="Takaki Y."/>
            <person name="Nishi S."/>
            <person name="Hori S."/>
            <person name="Arai W."/>
            <person name="Tsubouchi T."/>
            <person name="Morono Y."/>
            <person name="Uchiyama I."/>
            <person name="Ito T."/>
            <person name="Fujiyama A."/>
            <person name="Inagaki F."/>
            <person name="Takami H."/>
        </authorList>
    </citation>
    <scope>NUCLEOTIDE SEQUENCE</scope>
    <source>
        <strain evidence="2">Expedition CK06-06</strain>
    </source>
</reference>
<dbReference type="InterPro" id="IPR019887">
    <property type="entry name" value="Tscrpt_reg_AsnC/Lrp_C"/>
</dbReference>
<accession>X1RS77</accession>
<comment type="caution">
    <text evidence="2">The sequence shown here is derived from an EMBL/GenBank/DDBJ whole genome shotgun (WGS) entry which is preliminary data.</text>
</comment>
<dbReference type="Pfam" id="PF01037">
    <property type="entry name" value="AsnC_trans_reg"/>
    <property type="match status" value="1"/>
</dbReference>
<evidence type="ECO:0000313" key="2">
    <source>
        <dbReference type="EMBL" id="GAI83483.1"/>
    </source>
</evidence>
<name>X1RS77_9ZZZZ</name>
<dbReference type="SUPFAM" id="SSF54909">
    <property type="entry name" value="Dimeric alpha+beta barrel"/>
    <property type="match status" value="1"/>
</dbReference>
<dbReference type="EMBL" id="BARW01012375">
    <property type="protein sequence ID" value="GAI83483.1"/>
    <property type="molecule type" value="Genomic_DNA"/>
</dbReference>
<dbReference type="InterPro" id="IPR011008">
    <property type="entry name" value="Dimeric_a/b-barrel"/>
</dbReference>
<feature type="domain" description="Transcription regulator AsnC/Lrp ligand binding" evidence="1">
    <location>
        <begin position="11"/>
        <end position="72"/>
    </location>
</feature>
<evidence type="ECO:0000259" key="1">
    <source>
        <dbReference type="Pfam" id="PF01037"/>
    </source>
</evidence>
<protein>
    <recommendedName>
        <fullName evidence="1">Transcription regulator AsnC/Lrp ligand binding domain-containing protein</fullName>
    </recommendedName>
</protein>
<dbReference type="AlphaFoldDB" id="X1RS77"/>
<gene>
    <name evidence="2" type="ORF">S12H4_23334</name>
</gene>
<dbReference type="Gene3D" id="3.30.70.920">
    <property type="match status" value="1"/>
</dbReference>